<dbReference type="InterPro" id="IPR007047">
    <property type="entry name" value="Flp_Fap"/>
</dbReference>
<organism evidence="1 2">
    <name type="scientific">Stappia sediminis</name>
    <dbReference type="NCBI Taxonomy" id="2692190"/>
    <lineage>
        <taxon>Bacteria</taxon>
        <taxon>Pseudomonadati</taxon>
        <taxon>Pseudomonadota</taxon>
        <taxon>Alphaproteobacteria</taxon>
        <taxon>Hyphomicrobiales</taxon>
        <taxon>Stappiaceae</taxon>
        <taxon>Stappia</taxon>
    </lineage>
</organism>
<accession>A0A7X3LU98</accession>
<protein>
    <submittedName>
        <fullName evidence="1">Flp family type IVb pilin</fullName>
    </submittedName>
</protein>
<comment type="caution">
    <text evidence="1">The sequence shown here is derived from an EMBL/GenBank/DDBJ whole genome shotgun (WGS) entry which is preliminary data.</text>
</comment>
<keyword evidence="2" id="KW-1185">Reference proteome</keyword>
<proteinExistence type="predicted"/>
<dbReference type="EMBL" id="WUMV01000003">
    <property type="protein sequence ID" value="MXN65183.1"/>
    <property type="molecule type" value="Genomic_DNA"/>
</dbReference>
<sequence>MARSEPVKETTVLAKILNDESGATAIEYGMVAGSITVAIVATLSTIGATLQGDWYEPIRQAIEAAVNG</sequence>
<dbReference type="AlphaFoldDB" id="A0A7X3LU98"/>
<evidence type="ECO:0000313" key="1">
    <source>
        <dbReference type="EMBL" id="MXN65183.1"/>
    </source>
</evidence>
<dbReference type="Proteomes" id="UP000433101">
    <property type="component" value="Unassembled WGS sequence"/>
</dbReference>
<dbReference type="Pfam" id="PF04964">
    <property type="entry name" value="Flp_Fap"/>
    <property type="match status" value="1"/>
</dbReference>
<evidence type="ECO:0000313" key="2">
    <source>
        <dbReference type="Proteomes" id="UP000433101"/>
    </source>
</evidence>
<gene>
    <name evidence="1" type="ORF">GR183_09705</name>
</gene>
<name>A0A7X3LU98_9HYPH</name>
<reference evidence="1 2" key="1">
    <citation type="submission" date="2019-12" db="EMBL/GenBank/DDBJ databases">
        <authorList>
            <person name="Li M."/>
        </authorList>
    </citation>
    <scope>NUCLEOTIDE SEQUENCE [LARGE SCALE GENOMIC DNA]</scope>
    <source>
        <strain evidence="1 2">GBMRC 2046</strain>
    </source>
</reference>